<dbReference type="KEGG" id="psco:LY89DRAFT_82978"/>
<name>A0A194X9D6_MOLSC</name>
<evidence type="ECO:0000313" key="1">
    <source>
        <dbReference type="EMBL" id="KUJ16397.1"/>
    </source>
</evidence>
<evidence type="ECO:0000313" key="2">
    <source>
        <dbReference type="Proteomes" id="UP000070700"/>
    </source>
</evidence>
<dbReference type="InParanoid" id="A0A194X9D6"/>
<accession>A0A194X9D6</accession>
<dbReference type="RefSeq" id="XP_018070752.1">
    <property type="nucleotide sequence ID" value="XM_018223438.1"/>
</dbReference>
<dbReference type="Proteomes" id="UP000070700">
    <property type="component" value="Unassembled WGS sequence"/>
</dbReference>
<proteinExistence type="predicted"/>
<reference evidence="1 2" key="1">
    <citation type="submission" date="2015-10" db="EMBL/GenBank/DDBJ databases">
        <title>Full genome of DAOMC 229536 Phialocephala scopiformis, a fungal endophyte of spruce producing the potent anti-insectan compound rugulosin.</title>
        <authorList>
            <consortium name="DOE Joint Genome Institute"/>
            <person name="Walker A.K."/>
            <person name="Frasz S.L."/>
            <person name="Seifert K.A."/>
            <person name="Miller J.D."/>
            <person name="Mondo S.J."/>
            <person name="Labutti K."/>
            <person name="Lipzen A."/>
            <person name="Dockter R."/>
            <person name="Kennedy M."/>
            <person name="Grigoriev I.V."/>
            <person name="Spatafora J.W."/>
        </authorList>
    </citation>
    <scope>NUCLEOTIDE SEQUENCE [LARGE SCALE GENOMIC DNA]</scope>
    <source>
        <strain evidence="1 2">CBS 120377</strain>
    </source>
</reference>
<organism evidence="1 2">
    <name type="scientific">Mollisia scopiformis</name>
    <name type="common">Conifer needle endophyte fungus</name>
    <name type="synonym">Phialocephala scopiformis</name>
    <dbReference type="NCBI Taxonomy" id="149040"/>
    <lineage>
        <taxon>Eukaryota</taxon>
        <taxon>Fungi</taxon>
        <taxon>Dikarya</taxon>
        <taxon>Ascomycota</taxon>
        <taxon>Pezizomycotina</taxon>
        <taxon>Leotiomycetes</taxon>
        <taxon>Helotiales</taxon>
        <taxon>Mollisiaceae</taxon>
        <taxon>Mollisia</taxon>
    </lineage>
</organism>
<gene>
    <name evidence="1" type="ORF">LY89DRAFT_82978</name>
</gene>
<dbReference type="AlphaFoldDB" id="A0A194X9D6"/>
<dbReference type="GeneID" id="28833164"/>
<keyword evidence="2" id="KW-1185">Reference proteome</keyword>
<protein>
    <submittedName>
        <fullName evidence="1">Uncharacterized protein</fullName>
    </submittedName>
</protein>
<sequence>MSISTAGLPLPFFTITITSCHNHLNNQHLPPESEVRQGISTTCIFYIHFVYHTNPTPQRSNSGGTRHPRPHVPLQLQKSRLVTAKDIECY</sequence>
<dbReference type="EMBL" id="KQ947416">
    <property type="protein sequence ID" value="KUJ16397.1"/>
    <property type="molecule type" value="Genomic_DNA"/>
</dbReference>